<keyword evidence="3" id="KW-1185">Reference proteome</keyword>
<evidence type="ECO:0000256" key="1">
    <source>
        <dbReference type="SAM" id="SignalP"/>
    </source>
</evidence>
<protein>
    <recommendedName>
        <fullName evidence="4">Secreted protein (Por secretion system target)</fullName>
    </recommendedName>
</protein>
<dbReference type="Proteomes" id="UP000289859">
    <property type="component" value="Unassembled WGS sequence"/>
</dbReference>
<accession>A0A4V1KPB9</accession>
<gene>
    <name evidence="2" type="ORF">DSM02_3516</name>
</gene>
<dbReference type="AlphaFoldDB" id="A0A4V1KPB9"/>
<reference evidence="2 3" key="1">
    <citation type="submission" date="2018-07" db="EMBL/GenBank/DDBJ databases">
        <title>Leeuwenhoekiella genomics.</title>
        <authorList>
            <person name="Tahon G."/>
            <person name="Willems A."/>
        </authorList>
    </citation>
    <scope>NUCLEOTIDE SEQUENCE [LARGE SCALE GENOMIC DNA]</scope>
    <source>
        <strain evidence="2 3">LMG 29608</strain>
    </source>
</reference>
<feature type="chain" id="PRO_5020308203" description="Secreted protein (Por secretion system target)" evidence="1">
    <location>
        <begin position="23"/>
        <end position="194"/>
    </location>
</feature>
<dbReference type="OrthoDB" id="1122048at2"/>
<sequence length="194" mass="21832">MKTSIKTLVLALTLAFSLNASAADGIAVTVNENFMLQVEYTNAIEGAQIYLEDVDGERLYTEYAGSVANDTKTLSLEELPVGKYYLIYEDDYAKSYTTIKKEYKGLDVIKDESKTIFKPNYKVQDDIVMISFTNPKEVKTTTRVYDENGSIIESLTDHNLVVKQALDFQELPAGNYRIGVSVGKDYFSKQIEIK</sequence>
<evidence type="ECO:0008006" key="4">
    <source>
        <dbReference type="Google" id="ProtNLM"/>
    </source>
</evidence>
<dbReference type="EMBL" id="QOVK01000022">
    <property type="protein sequence ID" value="RXG14745.1"/>
    <property type="molecule type" value="Genomic_DNA"/>
</dbReference>
<evidence type="ECO:0000313" key="2">
    <source>
        <dbReference type="EMBL" id="RXG14745.1"/>
    </source>
</evidence>
<dbReference type="RefSeq" id="WP_128766771.1">
    <property type="nucleotide sequence ID" value="NZ_JBHUOO010000018.1"/>
</dbReference>
<proteinExistence type="predicted"/>
<keyword evidence="1" id="KW-0732">Signal</keyword>
<comment type="caution">
    <text evidence="2">The sequence shown here is derived from an EMBL/GenBank/DDBJ whole genome shotgun (WGS) entry which is preliminary data.</text>
</comment>
<evidence type="ECO:0000313" key="3">
    <source>
        <dbReference type="Proteomes" id="UP000289859"/>
    </source>
</evidence>
<name>A0A4V1KPB9_9FLAO</name>
<organism evidence="2 3">
    <name type="scientific">Leeuwenhoekiella polynyae</name>
    <dbReference type="NCBI Taxonomy" id="1550906"/>
    <lineage>
        <taxon>Bacteria</taxon>
        <taxon>Pseudomonadati</taxon>
        <taxon>Bacteroidota</taxon>
        <taxon>Flavobacteriia</taxon>
        <taxon>Flavobacteriales</taxon>
        <taxon>Flavobacteriaceae</taxon>
        <taxon>Leeuwenhoekiella</taxon>
    </lineage>
</organism>
<feature type="signal peptide" evidence="1">
    <location>
        <begin position="1"/>
        <end position="22"/>
    </location>
</feature>